<name>A0AAP0KRD0_9MAGN</name>
<reference evidence="1 2" key="1">
    <citation type="submission" date="2024-01" db="EMBL/GenBank/DDBJ databases">
        <title>Genome assemblies of Stephania.</title>
        <authorList>
            <person name="Yang L."/>
        </authorList>
    </citation>
    <scope>NUCLEOTIDE SEQUENCE [LARGE SCALE GENOMIC DNA]</scope>
    <source>
        <strain evidence="1">JXDWG</strain>
        <tissue evidence="1">Leaf</tissue>
    </source>
</reference>
<evidence type="ECO:0000313" key="2">
    <source>
        <dbReference type="Proteomes" id="UP001419268"/>
    </source>
</evidence>
<evidence type="ECO:0000313" key="1">
    <source>
        <dbReference type="EMBL" id="KAK9157261.1"/>
    </source>
</evidence>
<dbReference type="AlphaFoldDB" id="A0AAP0KRD0"/>
<keyword evidence="2" id="KW-1185">Reference proteome</keyword>
<sequence length="144" mass="15886">MSNPDTSSSTSSIVICLGLPARRGHSLAETMAEGRNNQNLHSSLEASNYPSSIVDPCDIESIVNDFCIHSYRCRVVLLPERICNATKDLCVFKAALVAGFRRDAVFAKMMANEQAKRQRTNEDDDVIEIDELTIDASFAYPSVL</sequence>
<accession>A0AAP0KRD0</accession>
<proteinExistence type="predicted"/>
<comment type="caution">
    <text evidence="1">The sequence shown here is derived from an EMBL/GenBank/DDBJ whole genome shotgun (WGS) entry which is preliminary data.</text>
</comment>
<dbReference type="Proteomes" id="UP001419268">
    <property type="component" value="Unassembled WGS sequence"/>
</dbReference>
<dbReference type="EMBL" id="JBBNAG010000002">
    <property type="protein sequence ID" value="KAK9157261.1"/>
    <property type="molecule type" value="Genomic_DNA"/>
</dbReference>
<organism evidence="1 2">
    <name type="scientific">Stephania cephalantha</name>
    <dbReference type="NCBI Taxonomy" id="152367"/>
    <lineage>
        <taxon>Eukaryota</taxon>
        <taxon>Viridiplantae</taxon>
        <taxon>Streptophyta</taxon>
        <taxon>Embryophyta</taxon>
        <taxon>Tracheophyta</taxon>
        <taxon>Spermatophyta</taxon>
        <taxon>Magnoliopsida</taxon>
        <taxon>Ranunculales</taxon>
        <taxon>Menispermaceae</taxon>
        <taxon>Menispermoideae</taxon>
        <taxon>Cissampelideae</taxon>
        <taxon>Stephania</taxon>
    </lineage>
</organism>
<gene>
    <name evidence="1" type="ORF">Scep_003835</name>
</gene>
<protein>
    <submittedName>
        <fullName evidence="1">Uncharacterized protein</fullName>
    </submittedName>
</protein>